<dbReference type="InterPro" id="IPR036427">
    <property type="entry name" value="Bromodomain-like_sf"/>
</dbReference>
<keyword evidence="1 2" id="KW-0103">Bromodomain</keyword>
<dbReference type="GO" id="GO:0005198">
    <property type="term" value="F:structural molecule activity"/>
    <property type="evidence" value="ECO:0007669"/>
    <property type="project" value="TreeGrafter"/>
</dbReference>
<protein>
    <recommendedName>
        <fullName evidence="3">Bromo domain-containing protein</fullName>
    </recommendedName>
</protein>
<dbReference type="PROSITE" id="PS50014">
    <property type="entry name" value="BROMODOMAIN_2"/>
    <property type="match status" value="1"/>
</dbReference>
<proteinExistence type="predicted"/>
<organism evidence="4 5">
    <name type="scientific">Vavraia culicis (isolate floridensis)</name>
    <name type="common">Microsporidian parasite</name>
    <dbReference type="NCBI Taxonomy" id="948595"/>
    <lineage>
        <taxon>Eukaryota</taxon>
        <taxon>Fungi</taxon>
        <taxon>Fungi incertae sedis</taxon>
        <taxon>Microsporidia</taxon>
        <taxon>Pleistophoridae</taxon>
        <taxon>Vavraia</taxon>
    </lineage>
</organism>
<dbReference type="InterPro" id="IPR037782">
    <property type="entry name" value="Spt7"/>
</dbReference>
<dbReference type="GO" id="GO:0000124">
    <property type="term" value="C:SAGA complex"/>
    <property type="evidence" value="ECO:0007669"/>
    <property type="project" value="InterPro"/>
</dbReference>
<dbReference type="RefSeq" id="XP_008073515.1">
    <property type="nucleotide sequence ID" value="XM_008075324.1"/>
</dbReference>
<dbReference type="PANTHER" id="PTHR47343">
    <property type="entry name" value="TRANSCRIPTIONAL ACTIVATOR SPT7"/>
    <property type="match status" value="1"/>
</dbReference>
<dbReference type="SUPFAM" id="SSF47370">
    <property type="entry name" value="Bromodomain"/>
    <property type="match status" value="1"/>
</dbReference>
<gene>
    <name evidence="4" type="ORF">VCUG_00494</name>
</gene>
<dbReference type="OrthoDB" id="21449at2759"/>
<dbReference type="SMART" id="SM00297">
    <property type="entry name" value="BROMO"/>
    <property type="match status" value="1"/>
</dbReference>
<evidence type="ECO:0000259" key="3">
    <source>
        <dbReference type="PROSITE" id="PS50014"/>
    </source>
</evidence>
<dbReference type="VEuPathDB" id="MicrosporidiaDB:VCUG_00494"/>
<dbReference type="Proteomes" id="UP000011081">
    <property type="component" value="Unassembled WGS sequence"/>
</dbReference>
<feature type="domain" description="Bromo" evidence="3">
    <location>
        <begin position="40"/>
        <end position="100"/>
    </location>
</feature>
<evidence type="ECO:0000313" key="5">
    <source>
        <dbReference type="Proteomes" id="UP000011081"/>
    </source>
</evidence>
<dbReference type="STRING" id="948595.L2GWL8"/>
<evidence type="ECO:0000256" key="1">
    <source>
        <dbReference type="ARBA" id="ARBA00023117"/>
    </source>
</evidence>
<dbReference type="InterPro" id="IPR001487">
    <property type="entry name" value="Bromodomain"/>
</dbReference>
<accession>L2GWL8</accession>
<keyword evidence="5" id="KW-1185">Reference proteome</keyword>
<dbReference type="GO" id="GO:0006357">
    <property type="term" value="P:regulation of transcription by RNA polymerase II"/>
    <property type="evidence" value="ECO:0007669"/>
    <property type="project" value="TreeGrafter"/>
</dbReference>
<dbReference type="HOGENOM" id="CLU_1176132_0_0_1"/>
<dbReference type="GO" id="GO:0006325">
    <property type="term" value="P:chromatin organization"/>
    <property type="evidence" value="ECO:0007669"/>
    <property type="project" value="UniProtKB-ARBA"/>
</dbReference>
<dbReference type="Pfam" id="PF00439">
    <property type="entry name" value="Bromodomain"/>
    <property type="match status" value="1"/>
</dbReference>
<evidence type="ECO:0000313" key="4">
    <source>
        <dbReference type="EMBL" id="ELA48071.1"/>
    </source>
</evidence>
<sequence>MISPFYFSFIKKHKNFSQVENLRLFHTDDIFTRILTRLKKYKPYSIPFLYPVKKREAYNYYDIIKNPMDLQTMLKRADIYDEQSFRYDLNLIYTNCITYNIEGLICDYARELKQYGEKLIEEEFEGQMVVAENRKMVICTGGEEWKDVTGRVVAKAKEGDVRSAMARWLAVNLRKRFVRIDRSVLDVLNDVVIWRMCTLMAKWRGIRTRKDGAGLECYLKVKEMMNEIERSSISL</sequence>
<reference evidence="5" key="1">
    <citation type="submission" date="2011-03" db="EMBL/GenBank/DDBJ databases">
        <title>The genome sequence of Vavraia culicis strain floridensis.</title>
        <authorList>
            <consortium name="The Broad Institute Genome Sequencing Platform"/>
            <person name="Cuomo C."/>
            <person name="Becnel J."/>
            <person name="Sanscrainte N."/>
            <person name="Young S.K."/>
            <person name="Zeng Q."/>
            <person name="Gargeya S."/>
            <person name="Fitzgerald M."/>
            <person name="Haas B."/>
            <person name="Abouelleil A."/>
            <person name="Alvarado L."/>
            <person name="Arachchi H.M."/>
            <person name="Berlin A."/>
            <person name="Chapman S.B."/>
            <person name="Gearin G."/>
            <person name="Goldberg J."/>
            <person name="Griggs A."/>
            <person name="Gujja S."/>
            <person name="Hansen M."/>
            <person name="Heiman D."/>
            <person name="Howarth C."/>
            <person name="Larimer J."/>
            <person name="Lui A."/>
            <person name="MacDonald P.J.P."/>
            <person name="McCowen C."/>
            <person name="Montmayeur A."/>
            <person name="Murphy C."/>
            <person name="Neiman D."/>
            <person name="Pearson M."/>
            <person name="Priest M."/>
            <person name="Roberts A."/>
            <person name="Saif S."/>
            <person name="Shea T."/>
            <person name="Sisk P."/>
            <person name="Stolte C."/>
            <person name="Sykes S."/>
            <person name="Wortman J."/>
            <person name="Nusbaum C."/>
            <person name="Birren B."/>
        </authorList>
    </citation>
    <scope>NUCLEOTIDE SEQUENCE [LARGE SCALE GENOMIC DNA]</scope>
    <source>
        <strain evidence="5">floridensis</strain>
    </source>
</reference>
<dbReference type="PANTHER" id="PTHR47343:SF1">
    <property type="entry name" value="TRANSCRIPTIONAL ACTIVATOR SPT7"/>
    <property type="match status" value="1"/>
</dbReference>
<dbReference type="InParanoid" id="L2GWL8"/>
<dbReference type="EMBL" id="GL877408">
    <property type="protein sequence ID" value="ELA48071.1"/>
    <property type="molecule type" value="Genomic_DNA"/>
</dbReference>
<dbReference type="GeneID" id="19878381"/>
<dbReference type="PRINTS" id="PR00503">
    <property type="entry name" value="BROMODOMAIN"/>
</dbReference>
<dbReference type="AlphaFoldDB" id="L2GWL8"/>
<dbReference type="OMA" id="NIEGLIC"/>
<evidence type="ECO:0000256" key="2">
    <source>
        <dbReference type="PROSITE-ProRule" id="PRU00035"/>
    </source>
</evidence>
<name>L2GWL8_VAVCU</name>
<dbReference type="GO" id="GO:0046695">
    <property type="term" value="C:SLIK (SAGA-like) complex"/>
    <property type="evidence" value="ECO:0007669"/>
    <property type="project" value="InterPro"/>
</dbReference>
<dbReference type="Gene3D" id="1.20.920.10">
    <property type="entry name" value="Bromodomain-like"/>
    <property type="match status" value="1"/>
</dbReference>